<name>A0A6J5QVV1_9CAUD</name>
<evidence type="ECO:0000313" key="4">
    <source>
        <dbReference type="EMBL" id="CAB5231432.1"/>
    </source>
</evidence>
<gene>
    <name evidence="1" type="ORF">UFOVP1127_83</name>
    <name evidence="2" type="ORF">UFOVP1242_127</name>
    <name evidence="3" type="ORF">UFOVP1492_51</name>
    <name evidence="4" type="ORF">UFOVP1580_80</name>
</gene>
<reference evidence="1" key="1">
    <citation type="submission" date="2020-05" db="EMBL/GenBank/DDBJ databases">
        <authorList>
            <person name="Chiriac C."/>
            <person name="Salcher M."/>
            <person name="Ghai R."/>
            <person name="Kavagutti S V."/>
        </authorList>
    </citation>
    <scope>NUCLEOTIDE SEQUENCE</scope>
</reference>
<accession>A0A6J5QVV1</accession>
<evidence type="ECO:0000313" key="3">
    <source>
        <dbReference type="EMBL" id="CAB4217619.1"/>
    </source>
</evidence>
<dbReference type="EMBL" id="LR797450">
    <property type="protein sequence ID" value="CAB4217619.1"/>
    <property type="molecule type" value="Genomic_DNA"/>
</dbReference>
<sequence length="110" mass="12274">MSILDEISSLLDSIDWDNFDTSARGVIADVRIAIRSSKKYPESLPLSEGEKEIFNAFRWPENVCLIRSSMLGEPVAIIAASTHEEGGDFVIHPVFVMVTPHIMEELEKPS</sequence>
<evidence type="ECO:0000313" key="2">
    <source>
        <dbReference type="EMBL" id="CAB4193678.1"/>
    </source>
</evidence>
<dbReference type="EMBL" id="LR797075">
    <property type="protein sequence ID" value="CAB4185491.1"/>
    <property type="molecule type" value="Genomic_DNA"/>
</dbReference>
<dbReference type="EMBL" id="LR797197">
    <property type="protein sequence ID" value="CAB4193678.1"/>
    <property type="molecule type" value="Genomic_DNA"/>
</dbReference>
<organism evidence="1">
    <name type="scientific">uncultured Caudovirales phage</name>
    <dbReference type="NCBI Taxonomy" id="2100421"/>
    <lineage>
        <taxon>Viruses</taxon>
        <taxon>Duplodnaviria</taxon>
        <taxon>Heunggongvirae</taxon>
        <taxon>Uroviricota</taxon>
        <taxon>Caudoviricetes</taxon>
        <taxon>Peduoviridae</taxon>
        <taxon>Maltschvirus</taxon>
        <taxon>Maltschvirus maltsch</taxon>
    </lineage>
</organism>
<dbReference type="EMBL" id="LR798430">
    <property type="protein sequence ID" value="CAB5231432.1"/>
    <property type="molecule type" value="Genomic_DNA"/>
</dbReference>
<proteinExistence type="predicted"/>
<evidence type="ECO:0000313" key="1">
    <source>
        <dbReference type="EMBL" id="CAB4185491.1"/>
    </source>
</evidence>
<protein>
    <submittedName>
        <fullName evidence="1">Uncharacterized protein</fullName>
    </submittedName>
</protein>